<organism evidence="2 3">
    <name type="scientific">Romanomermis culicivorax</name>
    <name type="common">Nematode worm</name>
    <dbReference type="NCBI Taxonomy" id="13658"/>
    <lineage>
        <taxon>Eukaryota</taxon>
        <taxon>Metazoa</taxon>
        <taxon>Ecdysozoa</taxon>
        <taxon>Nematoda</taxon>
        <taxon>Enoplea</taxon>
        <taxon>Dorylaimia</taxon>
        <taxon>Mermithida</taxon>
        <taxon>Mermithoidea</taxon>
        <taxon>Mermithidae</taxon>
        <taxon>Romanomermis</taxon>
    </lineage>
</organism>
<dbReference type="AlphaFoldDB" id="A0A915JDB4"/>
<protein>
    <submittedName>
        <fullName evidence="3">Uncharacterized protein</fullName>
    </submittedName>
</protein>
<keyword evidence="2" id="KW-1185">Reference proteome</keyword>
<reference evidence="3" key="1">
    <citation type="submission" date="2022-11" db="UniProtKB">
        <authorList>
            <consortium name="WormBaseParasite"/>
        </authorList>
    </citation>
    <scope>IDENTIFICATION</scope>
</reference>
<evidence type="ECO:0000313" key="2">
    <source>
        <dbReference type="Proteomes" id="UP000887565"/>
    </source>
</evidence>
<feature type="chain" id="PRO_5036880986" evidence="1">
    <location>
        <begin position="24"/>
        <end position="168"/>
    </location>
</feature>
<dbReference type="Proteomes" id="UP000887565">
    <property type="component" value="Unplaced"/>
</dbReference>
<feature type="signal peptide" evidence="1">
    <location>
        <begin position="1"/>
        <end position="23"/>
    </location>
</feature>
<sequence>MPESVSKLLFIIVLFHSIMESLTQNVAPAGHQNCMSSMISNNGIQWEAGEHHDTTLTLQLEYGGDNFHNFDLILGKSNRDKHNPQSIKFVVSRSRFEAFIKEAFANQEKNVFPHKRNARTLSIFPSPYNDKWGYRIFTNNDTTSGGIVISKQIFNVLEWDLGKKNSNL</sequence>
<proteinExistence type="predicted"/>
<evidence type="ECO:0000313" key="3">
    <source>
        <dbReference type="WBParaSite" id="nRc.2.0.1.t23606-RA"/>
    </source>
</evidence>
<accession>A0A915JDB4</accession>
<dbReference type="WBParaSite" id="nRc.2.0.1.t23606-RA">
    <property type="protein sequence ID" value="nRc.2.0.1.t23606-RA"/>
    <property type="gene ID" value="nRc.2.0.1.g23606"/>
</dbReference>
<name>A0A915JDB4_ROMCU</name>
<evidence type="ECO:0000256" key="1">
    <source>
        <dbReference type="SAM" id="SignalP"/>
    </source>
</evidence>
<keyword evidence="1" id="KW-0732">Signal</keyword>